<evidence type="ECO:0000313" key="3">
    <source>
        <dbReference type="EMBL" id="TFH78033.1"/>
    </source>
</evidence>
<dbReference type="SUPFAM" id="SSF48452">
    <property type="entry name" value="TPR-like"/>
    <property type="match status" value="1"/>
</dbReference>
<feature type="signal peptide" evidence="2">
    <location>
        <begin position="1"/>
        <end position="22"/>
    </location>
</feature>
<proteinExistence type="predicted"/>
<evidence type="ECO:0000313" key="4">
    <source>
        <dbReference type="Proteomes" id="UP000297872"/>
    </source>
</evidence>
<dbReference type="InterPro" id="IPR041662">
    <property type="entry name" value="SusD-like_2"/>
</dbReference>
<evidence type="ECO:0000256" key="1">
    <source>
        <dbReference type="SAM" id="MobiDB-lite"/>
    </source>
</evidence>
<feature type="region of interest" description="Disordered" evidence="1">
    <location>
        <begin position="468"/>
        <end position="487"/>
    </location>
</feature>
<reference evidence="3 4" key="1">
    <citation type="submission" date="2019-02" db="EMBL/GenBank/DDBJ databases">
        <title>Draft Genome Sequence of the Prevotella sp. BCRC 81118, Isolated from Human Feces.</title>
        <authorList>
            <person name="Huang C.-H."/>
        </authorList>
    </citation>
    <scope>NUCLEOTIDE SEQUENCE [LARGE SCALE GENOMIC DNA]</scope>
    <source>
        <strain evidence="3 4">BCRC 81118</strain>
    </source>
</reference>
<keyword evidence="3" id="KW-0449">Lipoprotein</keyword>
<dbReference type="AlphaFoldDB" id="A0A4Y8VFE0"/>
<keyword evidence="2" id="KW-0732">Signal</keyword>
<dbReference type="Proteomes" id="UP000297872">
    <property type="component" value="Unassembled WGS sequence"/>
</dbReference>
<dbReference type="Pfam" id="PF12771">
    <property type="entry name" value="SusD-like_2"/>
    <property type="match status" value="1"/>
</dbReference>
<feature type="chain" id="PRO_5021223405" evidence="2">
    <location>
        <begin position="23"/>
        <end position="504"/>
    </location>
</feature>
<accession>A0A4Y8VFE0</accession>
<dbReference type="Gene3D" id="1.25.40.390">
    <property type="match status" value="1"/>
</dbReference>
<comment type="caution">
    <text evidence="3">The sequence shown here is derived from an EMBL/GenBank/DDBJ whole genome shotgun (WGS) entry which is preliminary data.</text>
</comment>
<evidence type="ECO:0000256" key="2">
    <source>
        <dbReference type="SAM" id="SignalP"/>
    </source>
</evidence>
<dbReference type="RefSeq" id="WP_134844000.1">
    <property type="nucleotide sequence ID" value="NZ_SGVY01000035.1"/>
</dbReference>
<gene>
    <name evidence="3" type="ORF">EXN75_11965</name>
</gene>
<sequence>MKSIILKTALAFVAGASLVSCGDFGNINDNPNKPTSAYTSYLFSNVTRHTPYIWNDERYFSNRSDTYYNPVYLIYPQYIAERQNVQYGTMNLFTGSTMDTYRYVLKNLKNIIDMNTNDATKNEVCVSSFGSNANQIGVARTLMGYFYLHMTDIFGMIPYSEALQGEANLTPKLDTQEEIYKGVISDMKEAYDQMDASSNLNATYDKIYGGNIAKWKKMNATVRMLAAIKLSDVDPTNGKQWFVEAYNDGAIEDNADNFVYKYYANTDNENPLYTNIVTGARKDFAPNKAFVDSLNVVNDPRRAVYFTKNANGEYKGIPLGIKQADVSNYNKDNSDFAPAMQAQDAPLTMYSAARVLLVEAEAAVRGWISADAKNLYEKAVAASFTAKGLTYTDDVLQNYLAQDGVKFQGTDENKIMLIAKQRWINGYFEDGVEAWSDWRRLDFPVIVTGSYSKELNINHVPYRMPYGSSDRSATPAQYEAADKIQGADSPNTRVWWDVKDNREE</sequence>
<protein>
    <submittedName>
        <fullName evidence="3">SusD/RagB family nutrient-binding outer membrane lipoprotein</fullName>
    </submittedName>
</protein>
<dbReference type="EMBL" id="SGVY01000035">
    <property type="protein sequence ID" value="TFH78033.1"/>
    <property type="molecule type" value="Genomic_DNA"/>
</dbReference>
<dbReference type="PROSITE" id="PS51257">
    <property type="entry name" value="PROKAR_LIPOPROTEIN"/>
    <property type="match status" value="1"/>
</dbReference>
<keyword evidence="4" id="KW-1185">Reference proteome</keyword>
<dbReference type="OrthoDB" id="1109828at2"/>
<dbReference type="InterPro" id="IPR011990">
    <property type="entry name" value="TPR-like_helical_dom_sf"/>
</dbReference>
<organism evidence="3 4">
    <name type="scientific">Segatella hominis</name>
    <dbReference type="NCBI Taxonomy" id="2518605"/>
    <lineage>
        <taxon>Bacteria</taxon>
        <taxon>Pseudomonadati</taxon>
        <taxon>Bacteroidota</taxon>
        <taxon>Bacteroidia</taxon>
        <taxon>Bacteroidales</taxon>
        <taxon>Prevotellaceae</taxon>
        <taxon>Segatella</taxon>
    </lineage>
</organism>
<name>A0A4Y8VFE0_9BACT</name>
<dbReference type="GeneID" id="302995993"/>